<gene>
    <name evidence="1" type="ORF">H8S59_00805</name>
</gene>
<evidence type="ECO:0000313" key="2">
    <source>
        <dbReference type="Proteomes" id="UP000651852"/>
    </source>
</evidence>
<organism evidence="1 2">
    <name type="scientific">Pseudomonas folii</name>
    <dbReference type="NCBI Taxonomy" id="2762593"/>
    <lineage>
        <taxon>Bacteria</taxon>
        <taxon>Pseudomonadati</taxon>
        <taxon>Pseudomonadota</taxon>
        <taxon>Gammaproteobacteria</taxon>
        <taxon>Pseudomonadales</taxon>
        <taxon>Pseudomonadaceae</taxon>
        <taxon>Pseudomonas</taxon>
    </lineage>
</organism>
<dbReference type="Proteomes" id="UP000651852">
    <property type="component" value="Unassembled WGS sequence"/>
</dbReference>
<dbReference type="RefSeq" id="WP_187520112.1">
    <property type="nucleotide sequence ID" value="NZ_JACONW010000002.1"/>
</dbReference>
<protein>
    <submittedName>
        <fullName evidence="1">Uncharacterized protein</fullName>
    </submittedName>
</protein>
<accession>A0ABR7ATR0</accession>
<reference evidence="1 2" key="1">
    <citation type="submission" date="2020-08" db="EMBL/GenBank/DDBJ databases">
        <title>Putative novel bacterial strains isolated from necrotic wheat leaf tissues caused by Xanthomonas translucens.</title>
        <authorList>
            <person name="Tambong J.T."/>
        </authorList>
    </citation>
    <scope>NUCLEOTIDE SEQUENCE [LARGE SCALE GENOMIC DNA]</scope>
    <source>
        <strain evidence="1 2">DOAB 1069</strain>
    </source>
</reference>
<name>A0ABR7ATR0_9PSED</name>
<proteinExistence type="predicted"/>
<dbReference type="EMBL" id="JACONW010000002">
    <property type="protein sequence ID" value="MBC3948312.1"/>
    <property type="molecule type" value="Genomic_DNA"/>
</dbReference>
<keyword evidence="2" id="KW-1185">Reference proteome</keyword>
<comment type="caution">
    <text evidence="1">The sequence shown here is derived from an EMBL/GenBank/DDBJ whole genome shotgun (WGS) entry which is preliminary data.</text>
</comment>
<sequence length="226" mass="24592">MISLELSMVRHNSAASARLADATEAYMRSGGVIHELSITRSVSLPFNTETIAYGYKASSSVSETKAREAMELERSTAEKLRAYVDIGLKQASADLGISAKRLGHIAADYGIVFAPANPESPLAAKRAAEALIAPDIAQRFAEGATQQDVIREFGLTADRLRRIAKSYSIALPGAVNEEADRKLIPRIEAFRDLRIARTTCANKLGINQKSLVRIIETYGISYPVRP</sequence>
<evidence type="ECO:0000313" key="1">
    <source>
        <dbReference type="EMBL" id="MBC3948312.1"/>
    </source>
</evidence>